<sequence>MSSGTAASEGPASPKTKRSQTVSLVLLATAGAAAVSLGAVDPSQREEDVLVYPNPEACIAGRIRPESECRSEYEIARRAYPEAAPRYSTRSDCEAHHGLGHCLSGETVSSTARGRHVPVMAGYLIGRSAAQGLTPQPVYDHAPNKAVQAHSGTTSGGYCTSSGSRITTAGGGSSSSARVSSAAVRPVAFGGFGNTGRSFFSHGS</sequence>
<protein>
    <recommendedName>
        <fullName evidence="3">DUF1190 domain-containing protein</fullName>
    </recommendedName>
</protein>
<proteinExistence type="predicted"/>
<name>A0ABQ4S1S0_9HYPH</name>
<evidence type="ECO:0000313" key="2">
    <source>
        <dbReference type="Proteomes" id="UP001055125"/>
    </source>
</evidence>
<organism evidence="1 2">
    <name type="scientific">Methylobacterium iners</name>
    <dbReference type="NCBI Taxonomy" id="418707"/>
    <lineage>
        <taxon>Bacteria</taxon>
        <taxon>Pseudomonadati</taxon>
        <taxon>Pseudomonadota</taxon>
        <taxon>Alphaproteobacteria</taxon>
        <taxon>Hyphomicrobiales</taxon>
        <taxon>Methylobacteriaceae</taxon>
        <taxon>Methylobacterium</taxon>
    </lineage>
</organism>
<dbReference type="RefSeq" id="WP_238245677.1">
    <property type="nucleotide sequence ID" value="NZ_BPQP01000064.1"/>
</dbReference>
<keyword evidence="2" id="KW-1185">Reference proteome</keyword>
<dbReference type="InterPro" id="IPR009576">
    <property type="entry name" value="Biofilm_formation_YgiB"/>
</dbReference>
<dbReference type="Proteomes" id="UP001055125">
    <property type="component" value="Unassembled WGS sequence"/>
</dbReference>
<gene>
    <name evidence="1" type="ORF">OCOJLMKI_3803</name>
</gene>
<evidence type="ECO:0008006" key="3">
    <source>
        <dbReference type="Google" id="ProtNLM"/>
    </source>
</evidence>
<dbReference type="Pfam" id="PF06693">
    <property type="entry name" value="DUF1190"/>
    <property type="match status" value="1"/>
</dbReference>
<evidence type="ECO:0000313" key="1">
    <source>
        <dbReference type="EMBL" id="GJD96580.1"/>
    </source>
</evidence>
<dbReference type="EMBL" id="BPQP01000064">
    <property type="protein sequence ID" value="GJD96580.1"/>
    <property type="molecule type" value="Genomic_DNA"/>
</dbReference>
<reference evidence="1" key="1">
    <citation type="journal article" date="2021" name="Front. Microbiol.">
        <title>Comprehensive Comparative Genomics and Phenotyping of Methylobacterium Species.</title>
        <authorList>
            <person name="Alessa O."/>
            <person name="Ogura Y."/>
            <person name="Fujitani Y."/>
            <person name="Takami H."/>
            <person name="Hayashi T."/>
            <person name="Sahin N."/>
            <person name="Tani A."/>
        </authorList>
    </citation>
    <scope>NUCLEOTIDE SEQUENCE</scope>
    <source>
        <strain evidence="1">DSM 19015</strain>
    </source>
</reference>
<comment type="caution">
    <text evidence="1">The sequence shown here is derived from an EMBL/GenBank/DDBJ whole genome shotgun (WGS) entry which is preliminary data.</text>
</comment>
<reference evidence="1" key="2">
    <citation type="submission" date="2021-08" db="EMBL/GenBank/DDBJ databases">
        <authorList>
            <person name="Tani A."/>
            <person name="Ola A."/>
            <person name="Ogura Y."/>
            <person name="Katsura K."/>
            <person name="Hayashi T."/>
        </authorList>
    </citation>
    <scope>NUCLEOTIDE SEQUENCE</scope>
    <source>
        <strain evidence="1">DSM 19015</strain>
    </source>
</reference>
<accession>A0ABQ4S1S0</accession>